<dbReference type="EMBL" id="LSSM01005380">
    <property type="protein sequence ID" value="OMJ12813.1"/>
    <property type="molecule type" value="Genomic_DNA"/>
</dbReference>
<sequence>MFNKKNLPLPHTRIHCIKAKADHVKGGTGLLLA</sequence>
<comment type="caution">
    <text evidence="1">The sequence shown here is derived from an EMBL/GenBank/DDBJ whole genome shotgun (WGS) entry which is preliminary data.</text>
</comment>
<evidence type="ECO:0000313" key="2">
    <source>
        <dbReference type="Proteomes" id="UP000187429"/>
    </source>
</evidence>
<gene>
    <name evidence="1" type="ORF">AYI69_g9254</name>
</gene>
<protein>
    <submittedName>
        <fullName evidence="1">Uncharacterized protein</fullName>
    </submittedName>
</protein>
<keyword evidence="2" id="KW-1185">Reference proteome</keyword>
<dbReference type="AlphaFoldDB" id="A0A1R1XDY9"/>
<reference evidence="2" key="1">
    <citation type="submission" date="2017-01" db="EMBL/GenBank/DDBJ databases">
        <authorList>
            <person name="Wang Y."/>
            <person name="White M."/>
            <person name="Kvist S."/>
            <person name="Moncalvo J.-M."/>
        </authorList>
    </citation>
    <scope>NUCLEOTIDE SEQUENCE [LARGE SCALE GENOMIC DNA]</scope>
    <source>
        <strain evidence="2">ID-206-W2</strain>
    </source>
</reference>
<organism evidence="1 2">
    <name type="scientific">Smittium culicis</name>
    <dbReference type="NCBI Taxonomy" id="133412"/>
    <lineage>
        <taxon>Eukaryota</taxon>
        <taxon>Fungi</taxon>
        <taxon>Fungi incertae sedis</taxon>
        <taxon>Zoopagomycota</taxon>
        <taxon>Kickxellomycotina</taxon>
        <taxon>Harpellomycetes</taxon>
        <taxon>Harpellales</taxon>
        <taxon>Legeriomycetaceae</taxon>
        <taxon>Smittium</taxon>
    </lineage>
</organism>
<feature type="non-terminal residue" evidence="1">
    <location>
        <position position="33"/>
    </location>
</feature>
<proteinExistence type="predicted"/>
<accession>A0A1R1XDY9</accession>
<name>A0A1R1XDY9_9FUNG</name>
<evidence type="ECO:0000313" key="1">
    <source>
        <dbReference type="EMBL" id="OMJ12813.1"/>
    </source>
</evidence>
<dbReference type="Proteomes" id="UP000187429">
    <property type="component" value="Unassembled WGS sequence"/>
</dbReference>